<organism evidence="2 3">
    <name type="scientific">Shewanella morhuae</name>
    <dbReference type="NCBI Taxonomy" id="365591"/>
    <lineage>
        <taxon>Bacteria</taxon>
        <taxon>Pseudomonadati</taxon>
        <taxon>Pseudomonadota</taxon>
        <taxon>Gammaproteobacteria</taxon>
        <taxon>Alteromonadales</taxon>
        <taxon>Shewanellaceae</taxon>
        <taxon>Shewanella</taxon>
    </lineage>
</organism>
<dbReference type="RefSeq" id="WP_147284478.1">
    <property type="nucleotide sequence ID" value="NZ_UGYV01000004.1"/>
</dbReference>
<evidence type="ECO:0000313" key="3">
    <source>
        <dbReference type="Proteomes" id="UP000255061"/>
    </source>
</evidence>
<dbReference type="EMBL" id="UGYV01000004">
    <property type="protein sequence ID" value="SUJ09967.1"/>
    <property type="molecule type" value="Genomic_DNA"/>
</dbReference>
<dbReference type="InterPro" id="IPR018897">
    <property type="entry name" value="Plasmid_conjug_transfer_PilI"/>
</dbReference>
<accession>A0A380BZD8</accession>
<name>A0A380BZD8_9GAMM</name>
<feature type="domain" description="Plasmid conjugative transfer protein PilI" evidence="1">
    <location>
        <begin position="13"/>
        <end position="72"/>
    </location>
</feature>
<evidence type="ECO:0000313" key="2">
    <source>
        <dbReference type="EMBL" id="SUJ09967.1"/>
    </source>
</evidence>
<dbReference type="Pfam" id="PF10623">
    <property type="entry name" value="PilI"/>
    <property type="match status" value="1"/>
</dbReference>
<sequence length="81" mass="9365">MRKIQRGAGYLGELSLIESATNDEALVYAKQARTPDNYMVCIEVNIERTHRWDRSRVVDSNHWKKTNTEAMEVIGPIRMLS</sequence>
<gene>
    <name evidence="2" type="ORF">NCTC10736_04073</name>
</gene>
<evidence type="ECO:0000259" key="1">
    <source>
        <dbReference type="Pfam" id="PF10623"/>
    </source>
</evidence>
<protein>
    <recommendedName>
        <fullName evidence="1">Plasmid conjugative transfer protein PilI domain-containing protein</fullName>
    </recommendedName>
</protein>
<reference evidence="2 3" key="1">
    <citation type="submission" date="2018-06" db="EMBL/GenBank/DDBJ databases">
        <authorList>
            <consortium name="Pathogen Informatics"/>
            <person name="Doyle S."/>
        </authorList>
    </citation>
    <scope>NUCLEOTIDE SEQUENCE [LARGE SCALE GENOMIC DNA]</scope>
    <source>
        <strain evidence="2 3">NCTC10736</strain>
    </source>
</reference>
<proteinExistence type="predicted"/>
<dbReference type="Proteomes" id="UP000255061">
    <property type="component" value="Unassembled WGS sequence"/>
</dbReference>
<dbReference type="AlphaFoldDB" id="A0A380BZD8"/>